<proteinExistence type="predicted"/>
<keyword evidence="4" id="KW-1185">Reference proteome</keyword>
<dbReference type="SUPFAM" id="SSF88713">
    <property type="entry name" value="Glycoside hydrolase/deacetylase"/>
    <property type="match status" value="1"/>
</dbReference>
<feature type="compositionally biased region" description="Low complexity" evidence="1">
    <location>
        <begin position="101"/>
        <end position="110"/>
    </location>
</feature>
<keyword evidence="2" id="KW-1133">Transmembrane helix</keyword>
<evidence type="ECO:0000313" key="4">
    <source>
        <dbReference type="Proteomes" id="UP000246077"/>
    </source>
</evidence>
<dbReference type="EMBL" id="QGLF01000002">
    <property type="protein sequence ID" value="PWR21703.1"/>
    <property type="molecule type" value="Genomic_DNA"/>
</dbReference>
<gene>
    <name evidence="3" type="ORF">DKG75_06810</name>
</gene>
<dbReference type="Gene3D" id="3.20.20.370">
    <property type="entry name" value="Glycoside hydrolase/deacetylase"/>
    <property type="match status" value="1"/>
</dbReference>
<feature type="region of interest" description="Disordered" evidence="1">
    <location>
        <begin position="101"/>
        <end position="189"/>
    </location>
</feature>
<feature type="region of interest" description="Disordered" evidence="1">
    <location>
        <begin position="48"/>
        <end position="89"/>
    </location>
</feature>
<dbReference type="OrthoDB" id="9784811at2"/>
<dbReference type="CDD" id="cd10936">
    <property type="entry name" value="CE4_DAC2"/>
    <property type="match status" value="1"/>
</dbReference>
<reference evidence="4" key="1">
    <citation type="submission" date="2018-05" db="EMBL/GenBank/DDBJ databases">
        <title>Zavarzinia sp. HR-AS.</title>
        <authorList>
            <person name="Lee Y."/>
            <person name="Jeon C.O."/>
        </authorList>
    </citation>
    <scope>NUCLEOTIDE SEQUENCE [LARGE SCALE GENOMIC DNA]</scope>
    <source>
        <strain evidence="4">DSM 1231</strain>
    </source>
</reference>
<accession>A0A317E8R9</accession>
<protein>
    <submittedName>
        <fullName evidence="3">Divergent polysaccharide deacetylase family protein</fullName>
    </submittedName>
</protein>
<keyword evidence="2" id="KW-0472">Membrane</keyword>
<sequence>MAAGDARNRTRRRLPLLPFAVLGTAAVFGGLIAWAAFSGDATPGPGVSAALPPPARPAATPAAVAETAPPETAPPDPPKAEAEAATPPAPAAEQILPVPEAPAQAAPPAAAEHHGVPAPAPAAESPSPASTSPAHASPAPTSPAPSSPTAVSPPAASPPAASAPAASPPAASAPAASTPDTPTSAITALTPAPDPLLVQAGRDGGLPVIGPDGRQPWRVYARPFRDITARPRIAIVVAGLGLRESTSVEAIEKLPPDITLAFTPYARNLDQWSMRTRAAGHEFLIQVPMEPIDFPTSDPGPKALMTALSAADNKSRLEWTLGRTTGYIGVMTYMGSRYTADSAAMAETAKQLRARGLMILDSRTADNSAIPAVARPLGLPTATAVRFIDATPTRAAVDGRLAELERFARQNGTAIGIAADYPGSIERIAAWAATLPEKGLVLAPVSALADTVDAP</sequence>
<evidence type="ECO:0000313" key="3">
    <source>
        <dbReference type="EMBL" id="PWR21703.1"/>
    </source>
</evidence>
<dbReference type="InterPro" id="IPR006837">
    <property type="entry name" value="Divergent_DAC"/>
</dbReference>
<dbReference type="GO" id="GO:0005975">
    <property type="term" value="P:carbohydrate metabolic process"/>
    <property type="evidence" value="ECO:0007669"/>
    <property type="project" value="InterPro"/>
</dbReference>
<feature type="compositionally biased region" description="Low complexity" evidence="1">
    <location>
        <begin position="121"/>
        <end position="139"/>
    </location>
</feature>
<dbReference type="PANTHER" id="PTHR30105">
    <property type="entry name" value="UNCHARACTERIZED YIBQ-RELATED"/>
    <property type="match status" value="1"/>
</dbReference>
<comment type="caution">
    <text evidence="3">The sequence shown here is derived from an EMBL/GenBank/DDBJ whole genome shotgun (WGS) entry which is preliminary data.</text>
</comment>
<evidence type="ECO:0000256" key="2">
    <source>
        <dbReference type="SAM" id="Phobius"/>
    </source>
</evidence>
<dbReference type="AlphaFoldDB" id="A0A317E8R9"/>
<dbReference type="RefSeq" id="WP_109920348.1">
    <property type="nucleotide sequence ID" value="NZ_QGLF01000002.1"/>
</dbReference>
<feature type="compositionally biased region" description="Low complexity" evidence="1">
    <location>
        <begin position="147"/>
        <end position="188"/>
    </location>
</feature>
<organism evidence="3 4">
    <name type="scientific">Zavarzinia compransoris</name>
    <dbReference type="NCBI Taxonomy" id="1264899"/>
    <lineage>
        <taxon>Bacteria</taxon>
        <taxon>Pseudomonadati</taxon>
        <taxon>Pseudomonadota</taxon>
        <taxon>Alphaproteobacteria</taxon>
        <taxon>Rhodospirillales</taxon>
        <taxon>Zavarziniaceae</taxon>
        <taxon>Zavarzinia</taxon>
    </lineage>
</organism>
<dbReference type="Proteomes" id="UP000246077">
    <property type="component" value="Unassembled WGS sequence"/>
</dbReference>
<name>A0A317E8R9_9PROT</name>
<feature type="compositionally biased region" description="Low complexity" evidence="1">
    <location>
        <begin position="57"/>
        <end position="70"/>
    </location>
</feature>
<dbReference type="PANTHER" id="PTHR30105:SF2">
    <property type="entry name" value="DIVERGENT POLYSACCHARIDE DEACETYLASE SUPERFAMILY"/>
    <property type="match status" value="1"/>
</dbReference>
<dbReference type="InterPro" id="IPR011330">
    <property type="entry name" value="Glyco_hydro/deAcase_b/a-brl"/>
</dbReference>
<dbReference type="Pfam" id="PF04748">
    <property type="entry name" value="Polysacc_deac_2"/>
    <property type="match status" value="1"/>
</dbReference>
<evidence type="ECO:0000256" key="1">
    <source>
        <dbReference type="SAM" id="MobiDB-lite"/>
    </source>
</evidence>
<keyword evidence="2" id="KW-0812">Transmembrane</keyword>
<feature type="transmembrane region" description="Helical" evidence="2">
    <location>
        <begin position="16"/>
        <end position="37"/>
    </location>
</feature>
<dbReference type="PRINTS" id="PR01217">
    <property type="entry name" value="PRICHEXTENSN"/>
</dbReference>